<proteinExistence type="predicted"/>
<dbReference type="KEGG" id="msm:MSMEG_0722"/>
<dbReference type="PaxDb" id="246196-MSMEI_0705"/>
<evidence type="ECO:0008006" key="4">
    <source>
        <dbReference type="Google" id="ProtNLM"/>
    </source>
</evidence>
<dbReference type="KEGG" id="msb:LJ00_03585"/>
<dbReference type="PATRIC" id="fig|246196.56.peg.721"/>
<dbReference type="EMBL" id="CP000480">
    <property type="protein sequence ID" value="ABK71000.1"/>
    <property type="molecule type" value="Genomic_DNA"/>
</dbReference>
<accession>A0QQE0</accession>
<organism evidence="2 3">
    <name type="scientific">Mycolicibacterium smegmatis (strain ATCC 700084 / mc(2)155)</name>
    <name type="common">Mycobacterium smegmatis</name>
    <dbReference type="NCBI Taxonomy" id="246196"/>
    <lineage>
        <taxon>Bacteria</taxon>
        <taxon>Bacillati</taxon>
        <taxon>Actinomycetota</taxon>
        <taxon>Actinomycetes</taxon>
        <taxon>Mycobacteriales</taxon>
        <taxon>Mycobacteriaceae</taxon>
        <taxon>Mycolicibacterium</taxon>
    </lineage>
</organism>
<dbReference type="Proteomes" id="UP000000757">
    <property type="component" value="Chromosome"/>
</dbReference>
<protein>
    <recommendedName>
        <fullName evidence="4">ESX-1 secretion-associated protein EspH</fullName>
    </recommendedName>
</protein>
<evidence type="ECO:0000313" key="2">
    <source>
        <dbReference type="EMBL" id="ABK71000.1"/>
    </source>
</evidence>
<evidence type="ECO:0000256" key="1">
    <source>
        <dbReference type="SAM" id="MobiDB-lite"/>
    </source>
</evidence>
<sequence>MELPAFPTASDPDDEPVPTGEAFGAPFPGTATEGDPGVGDHTNEIFDLASTASTSENQVPMTVVTNPPETVAVTAYPTGNVARIELSHKVTAMTEAELAEEIVVVADTATKKASALVYGSIVDALVEHGLPRANAQEFAATNMPFATPEQAKQAELALITRHAEQGG</sequence>
<reference evidence="2 3" key="1">
    <citation type="submission" date="2006-10" db="EMBL/GenBank/DDBJ databases">
        <authorList>
            <person name="Fleischmann R.D."/>
            <person name="Dodson R.J."/>
            <person name="Haft D.H."/>
            <person name="Merkel J.S."/>
            <person name="Nelson W.C."/>
            <person name="Fraser C.M."/>
        </authorList>
    </citation>
    <scope>NUCLEOTIDE SEQUENCE [LARGE SCALE GENOMIC DNA]</scope>
    <source>
        <strain evidence="3">ATCC 700084 / mc(2)155</strain>
    </source>
</reference>
<dbReference type="AlphaFoldDB" id="A0QQE0"/>
<keyword evidence="3" id="KW-1185">Reference proteome</keyword>
<gene>
    <name evidence="2" type="ordered locus">MSMEG_0722</name>
</gene>
<evidence type="ECO:0000313" key="3">
    <source>
        <dbReference type="Proteomes" id="UP000000757"/>
    </source>
</evidence>
<dbReference type="eggNOG" id="ENOG5032AMM">
    <property type="taxonomic scope" value="Bacteria"/>
</dbReference>
<dbReference type="OrthoDB" id="4641051at2"/>
<name>A0QQE0_MYCS2</name>
<feature type="region of interest" description="Disordered" evidence="1">
    <location>
        <begin position="1"/>
        <end position="40"/>
    </location>
</feature>